<dbReference type="Gene3D" id="1.10.246.90">
    <property type="entry name" value="Nop domain"/>
    <property type="match status" value="1"/>
</dbReference>
<dbReference type="Pfam" id="PF01798">
    <property type="entry name" value="Nop"/>
    <property type="match status" value="1"/>
</dbReference>
<dbReference type="InterPro" id="IPR036070">
    <property type="entry name" value="Nop_dom_sf"/>
</dbReference>
<evidence type="ECO:0000256" key="6">
    <source>
        <dbReference type="ARBA" id="ARBA00023274"/>
    </source>
</evidence>
<evidence type="ECO:0000256" key="4">
    <source>
        <dbReference type="ARBA" id="ARBA00022517"/>
    </source>
</evidence>
<reference evidence="10 11" key="1">
    <citation type="submission" date="2019-07" db="EMBL/GenBank/DDBJ databases">
        <title>Draft genome assembly of a fouling barnacle, Amphibalanus amphitrite (Darwin, 1854): The first reference genome for Thecostraca.</title>
        <authorList>
            <person name="Kim W."/>
        </authorList>
    </citation>
    <scope>NUCLEOTIDE SEQUENCE [LARGE SCALE GENOMIC DNA]</scope>
    <source>
        <strain evidence="10">SNU_AA5</strain>
        <tissue evidence="10">Soma without cirri and trophi</tissue>
    </source>
</reference>
<dbReference type="InterPro" id="IPR042239">
    <property type="entry name" value="Nop_C"/>
</dbReference>
<dbReference type="PANTHER" id="PTHR10894:SF1">
    <property type="entry name" value="NUCLEOLAR PROTEIN 58"/>
    <property type="match status" value="1"/>
</dbReference>
<evidence type="ECO:0000256" key="5">
    <source>
        <dbReference type="ARBA" id="ARBA00023242"/>
    </source>
</evidence>
<dbReference type="OrthoDB" id="6780543at2759"/>
<organism evidence="10 11">
    <name type="scientific">Amphibalanus amphitrite</name>
    <name type="common">Striped barnacle</name>
    <name type="synonym">Balanus amphitrite</name>
    <dbReference type="NCBI Taxonomy" id="1232801"/>
    <lineage>
        <taxon>Eukaryota</taxon>
        <taxon>Metazoa</taxon>
        <taxon>Ecdysozoa</taxon>
        <taxon>Arthropoda</taxon>
        <taxon>Crustacea</taxon>
        <taxon>Multicrustacea</taxon>
        <taxon>Cirripedia</taxon>
        <taxon>Thoracica</taxon>
        <taxon>Thoracicalcarea</taxon>
        <taxon>Balanomorpha</taxon>
        <taxon>Balanoidea</taxon>
        <taxon>Balanidae</taxon>
        <taxon>Amphibalaninae</taxon>
        <taxon>Amphibalanus</taxon>
    </lineage>
</organism>
<feature type="compositionally biased region" description="Basic and acidic residues" evidence="8">
    <location>
        <begin position="443"/>
        <end position="464"/>
    </location>
</feature>
<dbReference type="AlphaFoldDB" id="A0A6A4WXX1"/>
<proteinExistence type="inferred from homology"/>
<evidence type="ECO:0000313" key="11">
    <source>
        <dbReference type="Proteomes" id="UP000440578"/>
    </source>
</evidence>
<dbReference type="InterPro" id="IPR002687">
    <property type="entry name" value="Nop_dom"/>
</dbReference>
<dbReference type="GO" id="GO:0030515">
    <property type="term" value="F:snoRNA binding"/>
    <property type="evidence" value="ECO:0007669"/>
    <property type="project" value="InterPro"/>
</dbReference>
<evidence type="ECO:0000259" key="9">
    <source>
        <dbReference type="PROSITE" id="PS51358"/>
    </source>
</evidence>
<dbReference type="InterPro" id="IPR012976">
    <property type="entry name" value="NOSIC"/>
</dbReference>
<keyword evidence="11" id="KW-1185">Reference proteome</keyword>
<evidence type="ECO:0000256" key="7">
    <source>
        <dbReference type="ARBA" id="ARBA00024837"/>
    </source>
</evidence>
<dbReference type="Gene3D" id="1.10.287.4070">
    <property type="match status" value="1"/>
</dbReference>
<dbReference type="GO" id="GO:0032040">
    <property type="term" value="C:small-subunit processome"/>
    <property type="evidence" value="ECO:0007669"/>
    <property type="project" value="InterPro"/>
</dbReference>
<comment type="caution">
    <text evidence="10">The sequence shown here is derived from an EMBL/GenBank/DDBJ whole genome shotgun (WGS) entry which is preliminary data.</text>
</comment>
<dbReference type="SMART" id="SM00931">
    <property type="entry name" value="NOSIC"/>
    <property type="match status" value="1"/>
</dbReference>
<dbReference type="SUPFAM" id="SSF89124">
    <property type="entry name" value="Nop domain"/>
    <property type="match status" value="1"/>
</dbReference>
<comment type="function">
    <text evidence="7">Required for pre-18S rRNA processing. May bind microtubules.</text>
</comment>
<evidence type="ECO:0000256" key="3">
    <source>
        <dbReference type="ARBA" id="ARBA00020379"/>
    </source>
</evidence>
<dbReference type="PANTHER" id="PTHR10894">
    <property type="entry name" value="NUCLEOLAR PROTEIN 5 NUCLEOLAR PROTEIN NOP5 NOP58"/>
    <property type="match status" value="1"/>
</dbReference>
<dbReference type="EMBL" id="VIIS01000589">
    <property type="protein sequence ID" value="KAF0307308.1"/>
    <property type="molecule type" value="Genomic_DNA"/>
</dbReference>
<dbReference type="GO" id="GO:0042254">
    <property type="term" value="P:ribosome biogenesis"/>
    <property type="evidence" value="ECO:0007669"/>
    <property type="project" value="UniProtKB-KW"/>
</dbReference>
<accession>A0A6A4WXX1</accession>
<sequence>MLVLFETAAGFALFKLLNEKKLKSTENLFEDFETPEKASQIVKLKHFQKFADTTEALAAITGVIEGKMSKPLKKLLKKVDVQETLALSDAKLGNIIKEKLDVQCVASTAVNELIRCIRSQSDSLLTGLEAKDVTAMRLGLAHSLSRYKLKFSPDKVDTMIVQAVCLLDELDKELNNYVMRCREWYGWHFPELTKIITDNIAFVKTVNKMGVRTNALDTDFSDILPEDVEEAVKKAAEISMGTEIADTDIDNIKHLCEQILEITEYRAQLSEYLKNRMAAVAPNLSVLVGDIVGARLISHAGSLMNLAKHPASTVQILGAEKALFRALKTKHDTPKYGLIYHAQFVTHASSKLKGKASRMLATKAALACRVDALGEEAEASAQLGVEHRARLEARLRALEEGGSMRISGSGKKSAKFDSYQNKSEIKQYPAAADSTIPSSVKRKMADGEEGFPKRAKISEPKSEPEGMDGSFVEASSEKKKKKKKKHQEAEEATSSETQVKTEDSDEEEAPKKKKKKKRDSEAADVSMVKTEEDEPTTPAEGKKKKKKKSKSESADAEMADLDTTQEAAEATSEKKKKKKKKAKQEAEDED</sequence>
<dbReference type="InterPro" id="IPR045056">
    <property type="entry name" value="Nop56/Nop58"/>
</dbReference>
<evidence type="ECO:0000313" key="10">
    <source>
        <dbReference type="EMBL" id="KAF0307308.1"/>
    </source>
</evidence>
<keyword evidence="4" id="KW-0690">Ribosome biogenesis</keyword>
<dbReference type="Proteomes" id="UP000440578">
    <property type="component" value="Unassembled WGS sequence"/>
</dbReference>
<dbReference type="FunFam" id="1.10.246.90:FF:000003">
    <property type="entry name" value="Nucleolar protein 58"/>
    <property type="match status" value="1"/>
</dbReference>
<feature type="region of interest" description="Disordered" evidence="8">
    <location>
        <begin position="426"/>
        <end position="590"/>
    </location>
</feature>
<evidence type="ECO:0000256" key="8">
    <source>
        <dbReference type="SAM" id="MobiDB-lite"/>
    </source>
</evidence>
<comment type="subcellular location">
    <subcellularLocation>
        <location evidence="1">Nucleus</location>
        <location evidence="1">Nucleolus</location>
    </subcellularLocation>
</comment>
<gene>
    <name evidence="10" type="primary">NOP58_1</name>
    <name evidence="10" type="ORF">FJT64_021320</name>
</gene>
<evidence type="ECO:0000256" key="2">
    <source>
        <dbReference type="ARBA" id="ARBA00009211"/>
    </source>
</evidence>
<dbReference type="FunFam" id="1.10.287.4070:FF:000001">
    <property type="entry name" value="Probable Nucleolar protein 58"/>
    <property type="match status" value="1"/>
</dbReference>
<keyword evidence="5" id="KW-0539">Nucleus</keyword>
<name>A0A6A4WXX1_AMPAM</name>
<dbReference type="Pfam" id="PF08156">
    <property type="entry name" value="NOP5NT"/>
    <property type="match status" value="1"/>
</dbReference>
<dbReference type="GO" id="GO:0031428">
    <property type="term" value="C:box C/D methylation guide snoRNP complex"/>
    <property type="evidence" value="ECO:0007669"/>
    <property type="project" value="InterPro"/>
</dbReference>
<protein>
    <recommendedName>
        <fullName evidence="3">Nucleolar protein 58</fullName>
    </recommendedName>
</protein>
<keyword evidence="6" id="KW-0687">Ribonucleoprotein</keyword>
<evidence type="ECO:0000256" key="1">
    <source>
        <dbReference type="ARBA" id="ARBA00004604"/>
    </source>
</evidence>
<dbReference type="InterPro" id="IPR012974">
    <property type="entry name" value="NOP58/56_N"/>
</dbReference>
<dbReference type="PROSITE" id="PS51358">
    <property type="entry name" value="NOP"/>
    <property type="match status" value="1"/>
</dbReference>
<comment type="similarity">
    <text evidence="2">Belongs to the NOP5/NOP56 family.</text>
</comment>
<feature type="domain" description="Nop" evidence="9">
    <location>
        <begin position="280"/>
        <end position="400"/>
    </location>
</feature>